<evidence type="ECO:0000313" key="2">
    <source>
        <dbReference type="Proteomes" id="UP000078541"/>
    </source>
</evidence>
<proteinExistence type="predicted"/>
<gene>
    <name evidence="1" type="ORF">ALC56_06895</name>
</gene>
<protein>
    <submittedName>
        <fullName evidence="1">Uncharacterized protein</fullName>
    </submittedName>
</protein>
<dbReference type="EMBL" id="KQ981636">
    <property type="protein sequence ID" value="KYN38896.1"/>
    <property type="molecule type" value="Genomic_DNA"/>
</dbReference>
<dbReference type="AlphaFoldDB" id="A0A195FEV5"/>
<dbReference type="Proteomes" id="UP000078541">
    <property type="component" value="Unassembled WGS sequence"/>
</dbReference>
<reference evidence="1 2" key="1">
    <citation type="submission" date="2016-03" db="EMBL/GenBank/DDBJ databases">
        <title>Trachymyrmex septentrionalis WGS genome.</title>
        <authorList>
            <person name="Nygaard S."/>
            <person name="Hu H."/>
            <person name="Boomsma J."/>
            <person name="Zhang G."/>
        </authorList>
    </citation>
    <scope>NUCLEOTIDE SEQUENCE [LARGE SCALE GENOMIC DNA]</scope>
    <source>
        <strain evidence="1">Tsep2-gDNA-1</strain>
        <tissue evidence="1">Whole body</tissue>
    </source>
</reference>
<organism evidence="1 2">
    <name type="scientific">Trachymyrmex septentrionalis</name>
    <dbReference type="NCBI Taxonomy" id="34720"/>
    <lineage>
        <taxon>Eukaryota</taxon>
        <taxon>Metazoa</taxon>
        <taxon>Ecdysozoa</taxon>
        <taxon>Arthropoda</taxon>
        <taxon>Hexapoda</taxon>
        <taxon>Insecta</taxon>
        <taxon>Pterygota</taxon>
        <taxon>Neoptera</taxon>
        <taxon>Endopterygota</taxon>
        <taxon>Hymenoptera</taxon>
        <taxon>Apocrita</taxon>
        <taxon>Aculeata</taxon>
        <taxon>Formicoidea</taxon>
        <taxon>Formicidae</taxon>
        <taxon>Myrmicinae</taxon>
        <taxon>Trachymyrmex</taxon>
    </lineage>
</organism>
<accession>A0A195FEV5</accession>
<evidence type="ECO:0000313" key="1">
    <source>
        <dbReference type="EMBL" id="KYN38896.1"/>
    </source>
</evidence>
<name>A0A195FEV5_9HYME</name>
<sequence length="91" mass="10284">MCTVDAISAMREEGLSSIAAAVHQWIPTESRNGRRRIVRPAIEAKVNSTRHVASPAACGRTAMRKYAQFRKCRWCRYPLTWKSKIGNSVHV</sequence>
<keyword evidence="2" id="KW-1185">Reference proteome</keyword>